<protein>
    <submittedName>
        <fullName evidence="1">Uncharacterized protein</fullName>
    </submittedName>
</protein>
<sequence length="111" mass="12862">MSDEDGKMLFANDYTLNCRGDISKIYISWDEETGELAAQWVGSSNFILITDSTLQSLWERYPIKVSLAPHKWDVGKRVRLFEWQFNINAYSPTALIWTLQRIEDNGETLQA</sequence>
<comment type="caution">
    <text evidence="1">The sequence shown here is derived from an EMBL/GenBank/DDBJ whole genome shotgun (WGS) entry which is preliminary data.</text>
</comment>
<reference evidence="1" key="1">
    <citation type="journal article" date="2015" name="Nature">
        <title>Complex archaea that bridge the gap between prokaryotes and eukaryotes.</title>
        <authorList>
            <person name="Spang A."/>
            <person name="Saw J.H."/>
            <person name="Jorgensen S.L."/>
            <person name="Zaremba-Niedzwiedzka K."/>
            <person name="Martijn J."/>
            <person name="Lind A.E."/>
            <person name="van Eijk R."/>
            <person name="Schleper C."/>
            <person name="Guy L."/>
            <person name="Ettema T.J."/>
        </authorList>
    </citation>
    <scope>NUCLEOTIDE SEQUENCE</scope>
</reference>
<dbReference type="EMBL" id="LAZR01027425">
    <property type="protein sequence ID" value="KKL65775.1"/>
    <property type="molecule type" value="Genomic_DNA"/>
</dbReference>
<organism evidence="1">
    <name type="scientific">marine sediment metagenome</name>
    <dbReference type="NCBI Taxonomy" id="412755"/>
    <lineage>
        <taxon>unclassified sequences</taxon>
        <taxon>metagenomes</taxon>
        <taxon>ecological metagenomes</taxon>
    </lineage>
</organism>
<gene>
    <name evidence="1" type="ORF">LCGC14_2151630</name>
</gene>
<name>A0A0F9G8G1_9ZZZZ</name>
<proteinExistence type="predicted"/>
<evidence type="ECO:0000313" key="1">
    <source>
        <dbReference type="EMBL" id="KKL65775.1"/>
    </source>
</evidence>
<dbReference type="AlphaFoldDB" id="A0A0F9G8G1"/>
<accession>A0A0F9G8G1</accession>